<dbReference type="OrthoDB" id="448573at2759"/>
<protein>
    <submittedName>
        <fullName evidence="4">CDP-diacylglycerol-serine O-phosphatidyltransferase</fullName>
    </submittedName>
</protein>
<evidence type="ECO:0000256" key="1">
    <source>
        <dbReference type="ARBA" id="ARBA00022679"/>
    </source>
</evidence>
<dbReference type="InterPro" id="IPR048254">
    <property type="entry name" value="CDP_ALCOHOL_P_TRANSF_CS"/>
</dbReference>
<dbReference type="InterPro" id="IPR043130">
    <property type="entry name" value="CDP-OH_PTrfase_TM_dom"/>
</dbReference>
<evidence type="ECO:0000256" key="2">
    <source>
        <dbReference type="RuleBase" id="RU003750"/>
    </source>
</evidence>
<dbReference type="Gene3D" id="1.20.120.1760">
    <property type="match status" value="1"/>
</dbReference>
<dbReference type="EMBL" id="LSSK01000076">
    <property type="protein sequence ID" value="OMH85469.1"/>
    <property type="molecule type" value="Genomic_DNA"/>
</dbReference>
<dbReference type="Pfam" id="PF01066">
    <property type="entry name" value="CDP-OH_P_transf"/>
    <property type="match status" value="1"/>
</dbReference>
<comment type="similarity">
    <text evidence="2">Belongs to the CDP-alcohol phosphatidyltransferase class-I family.</text>
</comment>
<dbReference type="PROSITE" id="PS00379">
    <property type="entry name" value="CDP_ALCOHOL_P_TRANSF"/>
    <property type="match status" value="1"/>
</dbReference>
<feature type="transmembrane region" description="Helical" evidence="3">
    <location>
        <begin position="87"/>
        <end position="110"/>
    </location>
</feature>
<keyword evidence="3" id="KW-1133">Transmembrane helix</keyword>
<gene>
    <name evidence="4" type="ORF">AX774_g959</name>
</gene>
<name>A0A1R1PX05_ZANCU</name>
<proteinExistence type="inferred from homology"/>
<evidence type="ECO:0000313" key="4">
    <source>
        <dbReference type="EMBL" id="OMH85469.1"/>
    </source>
</evidence>
<dbReference type="InterPro" id="IPR000462">
    <property type="entry name" value="CDP-OH_P_trans"/>
</dbReference>
<feature type="transmembrane region" description="Helical" evidence="3">
    <location>
        <begin position="44"/>
        <end position="66"/>
    </location>
</feature>
<dbReference type="Proteomes" id="UP000188320">
    <property type="component" value="Unassembled WGS sequence"/>
</dbReference>
<keyword evidence="5" id="KW-1185">Reference proteome</keyword>
<accession>A0A1R1PX05</accession>
<evidence type="ECO:0000256" key="3">
    <source>
        <dbReference type="SAM" id="Phobius"/>
    </source>
</evidence>
<sequence>MDGKVARWRKSTSILGQELDSMADLISFGVAPAVLGFACGLQTILDIFVLTFFVCCGAARLARYNATVSSLPKNSSGMITYYEGTPIPTSLLLVCALAFGVFSGRFWGFLEDQNQPYLPVSPFKIAFEESEIWGGKFNVFQNFFIHPFVFLYALNGALMVSRRLRIPKF</sequence>
<keyword evidence="3" id="KW-0472">Membrane</keyword>
<dbReference type="GO" id="GO:0016780">
    <property type="term" value="F:phosphotransferase activity, for other substituted phosphate groups"/>
    <property type="evidence" value="ECO:0007669"/>
    <property type="project" value="InterPro"/>
</dbReference>
<dbReference type="GO" id="GO:0008654">
    <property type="term" value="P:phospholipid biosynthetic process"/>
    <property type="evidence" value="ECO:0007669"/>
    <property type="project" value="InterPro"/>
</dbReference>
<keyword evidence="1 2" id="KW-0808">Transferase</keyword>
<comment type="caution">
    <text evidence="4">The sequence shown here is derived from an EMBL/GenBank/DDBJ whole genome shotgun (WGS) entry which is preliminary data.</text>
</comment>
<reference evidence="5" key="1">
    <citation type="submission" date="2017-01" db="EMBL/GenBank/DDBJ databases">
        <authorList>
            <person name="Wang Y."/>
            <person name="White M."/>
            <person name="Kvist S."/>
            <person name="Moncalvo J.-M."/>
        </authorList>
    </citation>
    <scope>NUCLEOTIDE SEQUENCE [LARGE SCALE GENOMIC DNA]</scope>
    <source>
        <strain evidence="5">COL-18-3</strain>
    </source>
</reference>
<evidence type="ECO:0000313" key="5">
    <source>
        <dbReference type="Proteomes" id="UP000188320"/>
    </source>
</evidence>
<keyword evidence="3" id="KW-0812">Transmembrane</keyword>
<dbReference type="GO" id="GO:0016020">
    <property type="term" value="C:membrane"/>
    <property type="evidence" value="ECO:0007669"/>
    <property type="project" value="InterPro"/>
</dbReference>
<organism evidence="4 5">
    <name type="scientific">Zancudomyces culisetae</name>
    <name type="common">Gut fungus</name>
    <name type="synonym">Smittium culisetae</name>
    <dbReference type="NCBI Taxonomy" id="1213189"/>
    <lineage>
        <taxon>Eukaryota</taxon>
        <taxon>Fungi</taxon>
        <taxon>Fungi incertae sedis</taxon>
        <taxon>Zoopagomycota</taxon>
        <taxon>Kickxellomycotina</taxon>
        <taxon>Harpellomycetes</taxon>
        <taxon>Harpellales</taxon>
        <taxon>Legeriomycetaceae</taxon>
        <taxon>Zancudomyces</taxon>
    </lineage>
</organism>
<feature type="transmembrane region" description="Helical" evidence="3">
    <location>
        <begin position="143"/>
        <end position="160"/>
    </location>
</feature>
<dbReference type="AlphaFoldDB" id="A0A1R1PX05"/>